<reference evidence="2 3" key="1">
    <citation type="submission" date="2016-11" db="EMBL/GenBank/DDBJ databases">
        <authorList>
            <person name="Jaros S."/>
            <person name="Januszkiewicz K."/>
            <person name="Wedrychowicz H."/>
        </authorList>
    </citation>
    <scope>NUCLEOTIDE SEQUENCE [LARGE SCALE GENOMIC DNA]</scope>
    <source>
        <strain evidence="2 3">DSM 17918</strain>
    </source>
</reference>
<evidence type="ECO:0000313" key="2">
    <source>
        <dbReference type="EMBL" id="SHF16288.1"/>
    </source>
</evidence>
<evidence type="ECO:0000259" key="1">
    <source>
        <dbReference type="SMART" id="SM00849"/>
    </source>
</evidence>
<dbReference type="Pfam" id="PF12706">
    <property type="entry name" value="Lactamase_B_2"/>
    <property type="match status" value="1"/>
</dbReference>
<dbReference type="InterPro" id="IPR036866">
    <property type="entry name" value="RibonucZ/Hydroxyglut_hydro"/>
</dbReference>
<dbReference type="PANTHER" id="PTHR42663">
    <property type="entry name" value="HYDROLASE C777.06C-RELATED-RELATED"/>
    <property type="match status" value="1"/>
</dbReference>
<dbReference type="RefSeq" id="WP_073343276.1">
    <property type="nucleotide sequence ID" value="NZ_FQVH01000013.1"/>
</dbReference>
<keyword evidence="3" id="KW-1185">Reference proteome</keyword>
<gene>
    <name evidence="2" type="ORF">SAMN02746089_01410</name>
</gene>
<dbReference type="STRING" id="1121256.SAMN02746089_01410"/>
<dbReference type="EMBL" id="FQVH01000013">
    <property type="protein sequence ID" value="SHF16288.1"/>
    <property type="molecule type" value="Genomic_DNA"/>
</dbReference>
<dbReference type="OrthoDB" id="9800940at2"/>
<dbReference type="SUPFAM" id="SSF56281">
    <property type="entry name" value="Metallo-hydrolase/oxidoreductase"/>
    <property type="match status" value="1"/>
</dbReference>
<protein>
    <submittedName>
        <fullName evidence="2">Phosphoribosyl 1,2-cyclic phosphate phosphodiesterase</fullName>
    </submittedName>
</protein>
<proteinExistence type="predicted"/>
<dbReference type="InterPro" id="IPR001279">
    <property type="entry name" value="Metallo-B-lactamas"/>
</dbReference>
<dbReference type="PANTHER" id="PTHR42663:SF6">
    <property type="entry name" value="HYDROLASE C777.06C-RELATED"/>
    <property type="match status" value="1"/>
</dbReference>
<sequence length="272" mass="31328">MRVKFLGTAAAEGWPGLFCQCDACRKARELGGKNIRTRSSCIIDDLYMIDFSADTYYHVLRDHLDLSRVKHLFITHSHEDHFYPQDLQMRKKPFAYFTSNDPLHVYGNDHVKERFDQAGGEEKSDGTLRFHKVNPFETFIAGDAEVTPLLADHAPGEQCYIYAIKLNGKTLLYGHDTGYFPEQTWEYIKKYSFDGVILDCTSGPQESMRYHMGFPTVLKVKQRLLDEKIARENTIFIVNHFSHNGGLMHDEMVEAFSPYGFVVTYDGMEIEI</sequence>
<feature type="domain" description="Metallo-beta-lactamase" evidence="1">
    <location>
        <begin position="37"/>
        <end position="240"/>
    </location>
</feature>
<evidence type="ECO:0000313" key="3">
    <source>
        <dbReference type="Proteomes" id="UP000184088"/>
    </source>
</evidence>
<dbReference type="Gene3D" id="3.60.15.10">
    <property type="entry name" value="Ribonuclease Z/Hydroxyacylglutathione hydrolase-like"/>
    <property type="match status" value="1"/>
</dbReference>
<accession>A0A1M4ZE85</accession>
<dbReference type="SMART" id="SM00849">
    <property type="entry name" value="Lactamase_B"/>
    <property type="match status" value="1"/>
</dbReference>
<dbReference type="AlphaFoldDB" id="A0A1M4ZE85"/>
<name>A0A1M4ZE85_9THEO</name>
<organism evidence="2 3">
    <name type="scientific">Caldanaerobius fijiensis DSM 17918</name>
    <dbReference type="NCBI Taxonomy" id="1121256"/>
    <lineage>
        <taxon>Bacteria</taxon>
        <taxon>Bacillati</taxon>
        <taxon>Bacillota</taxon>
        <taxon>Clostridia</taxon>
        <taxon>Thermoanaerobacterales</taxon>
        <taxon>Thermoanaerobacteraceae</taxon>
        <taxon>Caldanaerobius</taxon>
    </lineage>
</organism>
<dbReference type="Proteomes" id="UP000184088">
    <property type="component" value="Unassembled WGS sequence"/>
</dbReference>